<evidence type="ECO:0000313" key="2">
    <source>
        <dbReference type="Proteomes" id="UP000196842"/>
    </source>
</evidence>
<gene>
    <name evidence="1" type="ORF">CFBP1590_0815</name>
</gene>
<reference evidence="1 2" key="1">
    <citation type="submission" date="2017-05" db="EMBL/GenBank/DDBJ databases">
        <authorList>
            <person name="Song R."/>
            <person name="Chenine A.L."/>
            <person name="Ruprecht R.M."/>
        </authorList>
    </citation>
    <scope>NUCLEOTIDE SEQUENCE [LARGE SCALE GENOMIC DNA]</scope>
    <source>
        <strain evidence="1 2">CFBP 1590</strain>
    </source>
</reference>
<organism evidence="1 2">
    <name type="scientific">Pseudomonas viridiflava</name>
    <name type="common">Phytomonas viridiflava</name>
    <dbReference type="NCBI Taxonomy" id="33069"/>
    <lineage>
        <taxon>Bacteria</taxon>
        <taxon>Pseudomonadati</taxon>
        <taxon>Pseudomonadota</taxon>
        <taxon>Gammaproteobacteria</taxon>
        <taxon>Pseudomonadales</taxon>
        <taxon>Pseudomonadaceae</taxon>
        <taxon>Pseudomonas</taxon>
    </lineage>
</organism>
<proteinExistence type="predicted"/>
<name>A0A1Y6JH65_PSEVI</name>
<dbReference type="AlphaFoldDB" id="A0A1Y6JH65"/>
<protein>
    <submittedName>
        <fullName evidence="1">Uncharacterized protein</fullName>
    </submittedName>
</protein>
<dbReference type="EMBL" id="LT855380">
    <property type="protein sequence ID" value="SMS08401.1"/>
    <property type="molecule type" value="Genomic_DNA"/>
</dbReference>
<sequence>MSRCDGRWWRGGGGWASQTDAAQPVACLENVLDAGLMLLPSQLSNAVLIVYLSPSAVPPFWLCVQSSVFWAYGQMSRGTNNLSKGNTFR</sequence>
<dbReference type="KEGG" id="pvd:CFBP1590_0815"/>
<evidence type="ECO:0000313" key="1">
    <source>
        <dbReference type="EMBL" id="SMS08401.1"/>
    </source>
</evidence>
<dbReference type="Proteomes" id="UP000196842">
    <property type="component" value="Chromosome I"/>
</dbReference>
<accession>A0A1Y6JH65</accession>